<organism evidence="2 3">
    <name type="scientific">Paraburkholderia gardini</name>
    <dbReference type="NCBI Taxonomy" id="2823469"/>
    <lineage>
        <taxon>Bacteria</taxon>
        <taxon>Pseudomonadati</taxon>
        <taxon>Pseudomonadota</taxon>
        <taxon>Betaproteobacteria</taxon>
        <taxon>Burkholderiales</taxon>
        <taxon>Burkholderiaceae</taxon>
        <taxon>Paraburkholderia</taxon>
    </lineage>
</organism>
<reference evidence="2 3" key="1">
    <citation type="submission" date="2021-04" db="EMBL/GenBank/DDBJ databases">
        <authorList>
            <person name="Vanwijnsberghe S."/>
        </authorList>
    </citation>
    <scope>NUCLEOTIDE SEQUENCE [LARGE SCALE GENOMIC DNA]</scope>
    <source>
        <strain evidence="2 3">LMG 32171</strain>
    </source>
</reference>
<gene>
    <name evidence="2" type="ORF">R54767_03723</name>
</gene>
<sequence length="326" mass="35544">MDAQDGNDDAAIAQCMADVLGERPLRLERQVFTHSGNAVYRARMAGDRSLTVRVSPEAQTFLHTRSNLAMLRGLGLPVQTVLAHDAMPSGGDFVVLDWLPGRDLFYVFGSLDVRQTERIAETVVAFQCKVAQRLPVAADGGFGWAAIGARAPHARWTEIFGEPAPVALHAATLARTDATALDCFRARLGLVRASLEDYFDTLRPVCFLDDLTIKNVLVDDGELSGLIDFDTVCYGDPLLVLGATLAHIGTEVGERGGSYAEALLRCWAPQRERMRATGFYASLWVIGLLSLAIEQDNAARTRLLTSVLEHLLSVAESPTAMLRFSR</sequence>
<dbReference type="Gene3D" id="3.90.1200.10">
    <property type="match status" value="1"/>
</dbReference>
<feature type="domain" description="Aminoglycoside phosphotransferase" evidence="1">
    <location>
        <begin position="37"/>
        <end position="275"/>
    </location>
</feature>
<evidence type="ECO:0000259" key="1">
    <source>
        <dbReference type="Pfam" id="PF01636"/>
    </source>
</evidence>
<proteinExistence type="predicted"/>
<dbReference type="Proteomes" id="UP000789752">
    <property type="component" value="Unassembled WGS sequence"/>
</dbReference>
<name>A0ABN7QV64_9BURK</name>
<protein>
    <recommendedName>
        <fullName evidence="1">Aminoglycoside phosphotransferase domain-containing protein</fullName>
    </recommendedName>
</protein>
<evidence type="ECO:0000313" key="3">
    <source>
        <dbReference type="Proteomes" id="UP000789752"/>
    </source>
</evidence>
<keyword evidence="3" id="KW-1185">Reference proteome</keyword>
<accession>A0ABN7QV64</accession>
<evidence type="ECO:0000313" key="2">
    <source>
        <dbReference type="EMBL" id="CAG4910717.1"/>
    </source>
</evidence>
<dbReference type="Pfam" id="PF01636">
    <property type="entry name" value="APH"/>
    <property type="match status" value="1"/>
</dbReference>
<dbReference type="InterPro" id="IPR002575">
    <property type="entry name" value="Aminoglycoside_PTrfase"/>
</dbReference>
<dbReference type="PANTHER" id="PTHR21310">
    <property type="entry name" value="AMINOGLYCOSIDE PHOSPHOTRANSFERASE-RELATED-RELATED"/>
    <property type="match status" value="1"/>
</dbReference>
<dbReference type="InterPro" id="IPR011009">
    <property type="entry name" value="Kinase-like_dom_sf"/>
</dbReference>
<dbReference type="RefSeq" id="WP_228980942.1">
    <property type="nucleotide sequence ID" value="NZ_CAJQYY010000022.1"/>
</dbReference>
<comment type="caution">
    <text evidence="2">The sequence shown here is derived from an EMBL/GenBank/DDBJ whole genome shotgun (WGS) entry which is preliminary data.</text>
</comment>
<dbReference type="InterPro" id="IPR051678">
    <property type="entry name" value="AGP_Transferase"/>
</dbReference>
<dbReference type="EMBL" id="CAJQYY010000022">
    <property type="protein sequence ID" value="CAG4910717.1"/>
    <property type="molecule type" value="Genomic_DNA"/>
</dbReference>
<dbReference type="SUPFAM" id="SSF56112">
    <property type="entry name" value="Protein kinase-like (PK-like)"/>
    <property type="match status" value="1"/>
</dbReference>